<accession>J5KHN0</accession>
<reference evidence="2 3" key="1">
    <citation type="journal article" date="2012" name="ISME J.">
        <title>Genomic insights to SAR86, an abundant and uncultivated marine bacterial lineage.</title>
        <authorList>
            <person name="Dupont C.L."/>
            <person name="Rusch D.B."/>
            <person name="Yooseph S."/>
            <person name="Lombardo M.J."/>
            <person name="Richter R.A."/>
            <person name="Valas R."/>
            <person name="Novotny M."/>
            <person name="Yee-Greenbaum J."/>
            <person name="Selengut J.D."/>
            <person name="Haft D.H."/>
            <person name="Halpern A.L."/>
            <person name="Lasken R.S."/>
            <person name="Nealson K."/>
            <person name="Friedman R."/>
            <person name="Venter J.C."/>
        </authorList>
    </citation>
    <scope>NUCLEOTIDE SEQUENCE [LARGE SCALE GENOMIC DNA]</scope>
</reference>
<organism evidence="2 3">
    <name type="scientific">SAR86 cluster bacterium SAR86B</name>
    <dbReference type="NCBI Taxonomy" id="1123867"/>
    <lineage>
        <taxon>Bacteria</taxon>
        <taxon>Pseudomonadati</taxon>
        <taxon>Pseudomonadota</taxon>
        <taxon>Gammaproteobacteria</taxon>
        <taxon>SAR86 cluster</taxon>
    </lineage>
</organism>
<dbReference type="Proteomes" id="UP000010116">
    <property type="component" value="Unassembled WGS sequence"/>
</dbReference>
<feature type="domain" description="DUF4116" evidence="1">
    <location>
        <begin position="183"/>
        <end position="219"/>
    </location>
</feature>
<gene>
    <name evidence="2" type="ORF">NT02SARS_1272</name>
</gene>
<feature type="domain" description="DUF4116" evidence="1">
    <location>
        <begin position="141"/>
        <end position="177"/>
    </location>
</feature>
<dbReference type="HOGENOM" id="CLU_976247_0_0_6"/>
<protein>
    <recommendedName>
        <fullName evidence="1">DUF4116 domain-containing protein</fullName>
    </recommendedName>
</protein>
<evidence type="ECO:0000313" key="3">
    <source>
        <dbReference type="Proteomes" id="UP000010116"/>
    </source>
</evidence>
<sequence length="285" mass="33309">MNFNKLYCMNNELVAIKLLYPDIFITDDIINFKKLFNSLDVKTIEELFSRNAFLKIFKEQFQGNGIWQTIKFFDKKLSGQIFPYTKANNFPFLKDPELVHKIFDQDSIFMSRHEPPSMFGPISHLCFLNIYESLDTKFISDKDLALKAIKMSPDIFKVIKNEFKDDKEIVMQAMNSCTEPKVPKYLLDINEKLKNDKEVIYCAVKNYWDGFTLASENLRDSKKLASTAIQLSPNSFQFLSKGLRADEELALKALTRSQECRLNYHQINFNIFKMLSDDLKNHLVL</sequence>
<name>J5KHN0_9GAMM</name>
<evidence type="ECO:0000259" key="1">
    <source>
        <dbReference type="Pfam" id="PF13475"/>
    </source>
</evidence>
<evidence type="ECO:0000313" key="2">
    <source>
        <dbReference type="EMBL" id="EJP72456.1"/>
    </source>
</evidence>
<dbReference type="EMBL" id="JH611193">
    <property type="protein sequence ID" value="EJP72456.1"/>
    <property type="molecule type" value="Genomic_DNA"/>
</dbReference>
<proteinExistence type="predicted"/>
<dbReference type="Pfam" id="PF13475">
    <property type="entry name" value="DUF4116"/>
    <property type="match status" value="2"/>
</dbReference>
<dbReference type="AlphaFoldDB" id="J5KHN0"/>
<dbReference type="InterPro" id="IPR025197">
    <property type="entry name" value="DUF4116"/>
</dbReference>